<organism evidence="1 2">
    <name type="scientific">Dreissena polymorpha</name>
    <name type="common">Zebra mussel</name>
    <name type="synonym">Mytilus polymorpha</name>
    <dbReference type="NCBI Taxonomy" id="45954"/>
    <lineage>
        <taxon>Eukaryota</taxon>
        <taxon>Metazoa</taxon>
        <taxon>Spiralia</taxon>
        <taxon>Lophotrochozoa</taxon>
        <taxon>Mollusca</taxon>
        <taxon>Bivalvia</taxon>
        <taxon>Autobranchia</taxon>
        <taxon>Heteroconchia</taxon>
        <taxon>Euheterodonta</taxon>
        <taxon>Imparidentia</taxon>
        <taxon>Neoheterodontei</taxon>
        <taxon>Myida</taxon>
        <taxon>Dreissenoidea</taxon>
        <taxon>Dreissenidae</taxon>
        <taxon>Dreissena</taxon>
    </lineage>
</organism>
<reference evidence="1" key="2">
    <citation type="submission" date="2020-11" db="EMBL/GenBank/DDBJ databases">
        <authorList>
            <person name="McCartney M.A."/>
            <person name="Auch B."/>
            <person name="Kono T."/>
            <person name="Mallez S."/>
            <person name="Becker A."/>
            <person name="Gohl D.M."/>
            <person name="Silverstein K.A.T."/>
            <person name="Koren S."/>
            <person name="Bechman K.B."/>
            <person name="Herman A."/>
            <person name="Abrahante J.E."/>
            <person name="Garbe J."/>
        </authorList>
    </citation>
    <scope>NUCLEOTIDE SEQUENCE</scope>
    <source>
        <strain evidence="1">Duluth1</strain>
        <tissue evidence="1">Whole animal</tissue>
    </source>
</reference>
<evidence type="ECO:0000313" key="1">
    <source>
        <dbReference type="EMBL" id="KAH3738912.1"/>
    </source>
</evidence>
<evidence type="ECO:0000313" key="2">
    <source>
        <dbReference type="Proteomes" id="UP000828390"/>
    </source>
</evidence>
<name>A0A9D4D695_DREPO</name>
<keyword evidence="2" id="KW-1185">Reference proteome</keyword>
<dbReference type="EMBL" id="JAIWYP010000011">
    <property type="protein sequence ID" value="KAH3738912.1"/>
    <property type="molecule type" value="Genomic_DNA"/>
</dbReference>
<sequence length="55" mass="6433">MPIHVSLAWDDMKPILATWGMTSVDLKSLHGDMNLRLVTPKFLKQQFKDQEYQKT</sequence>
<reference evidence="1" key="1">
    <citation type="journal article" date="2019" name="bioRxiv">
        <title>The Genome of the Zebra Mussel, Dreissena polymorpha: A Resource for Invasive Species Research.</title>
        <authorList>
            <person name="McCartney M.A."/>
            <person name="Auch B."/>
            <person name="Kono T."/>
            <person name="Mallez S."/>
            <person name="Zhang Y."/>
            <person name="Obille A."/>
            <person name="Becker A."/>
            <person name="Abrahante J.E."/>
            <person name="Garbe J."/>
            <person name="Badalamenti J.P."/>
            <person name="Herman A."/>
            <person name="Mangelson H."/>
            <person name="Liachko I."/>
            <person name="Sullivan S."/>
            <person name="Sone E.D."/>
            <person name="Koren S."/>
            <person name="Silverstein K.A.T."/>
            <person name="Beckman K.B."/>
            <person name="Gohl D.M."/>
        </authorList>
    </citation>
    <scope>NUCLEOTIDE SEQUENCE</scope>
    <source>
        <strain evidence="1">Duluth1</strain>
        <tissue evidence="1">Whole animal</tissue>
    </source>
</reference>
<proteinExistence type="predicted"/>
<dbReference type="AlphaFoldDB" id="A0A9D4D695"/>
<dbReference type="Proteomes" id="UP000828390">
    <property type="component" value="Unassembled WGS sequence"/>
</dbReference>
<gene>
    <name evidence="1" type="ORF">DPMN_045555</name>
</gene>
<comment type="caution">
    <text evidence="1">The sequence shown here is derived from an EMBL/GenBank/DDBJ whole genome shotgun (WGS) entry which is preliminary data.</text>
</comment>
<accession>A0A9D4D695</accession>
<protein>
    <submittedName>
        <fullName evidence="1">Uncharacterized protein</fullName>
    </submittedName>
</protein>